<dbReference type="GO" id="GO:0006353">
    <property type="term" value="P:DNA-templated transcription termination"/>
    <property type="evidence" value="ECO:0007669"/>
    <property type="project" value="InterPro"/>
</dbReference>
<evidence type="ECO:0000256" key="2">
    <source>
        <dbReference type="ARBA" id="ARBA00022814"/>
    </source>
</evidence>
<evidence type="ECO:0000256" key="3">
    <source>
        <dbReference type="ARBA" id="ARBA00022884"/>
    </source>
</evidence>
<evidence type="ECO:0000256" key="4">
    <source>
        <dbReference type="ARBA" id="ARBA00023015"/>
    </source>
</evidence>
<keyword evidence="4" id="KW-0805">Transcription regulation</keyword>
<dbReference type="Pfam" id="PF01029">
    <property type="entry name" value="NusB"/>
    <property type="match status" value="1"/>
</dbReference>
<dbReference type="PANTHER" id="PTHR11078">
    <property type="entry name" value="N UTILIZATION SUBSTANCE PROTEIN B-RELATED"/>
    <property type="match status" value="1"/>
</dbReference>
<protein>
    <recommendedName>
        <fullName evidence="6">NusB/RsmB/TIM44 domain-containing protein</fullName>
    </recommendedName>
</protein>
<sequence>MSSLTSKEKRQARIITLQAIYAQELKGSDLDNTCKFMMDKGNPPSRDVINYGKQLSNLVFIHTVEVDKLIKDRSKNWDFDRITLIDKLILRMALVEMIHKDEVPPKVSIAEGVEIAKQFSTEDSSSFINGILDAVYNDLIIKKEKIL</sequence>
<dbReference type="Gene3D" id="1.10.940.10">
    <property type="entry name" value="NusB-like"/>
    <property type="match status" value="1"/>
</dbReference>
<reference evidence="7" key="1">
    <citation type="submission" date="2018-05" db="EMBL/GenBank/DDBJ databases">
        <authorList>
            <person name="Lanie J.A."/>
            <person name="Ng W.-L."/>
            <person name="Kazmierczak K.M."/>
            <person name="Andrzejewski T.M."/>
            <person name="Davidsen T.M."/>
            <person name="Wayne K.J."/>
            <person name="Tettelin H."/>
            <person name="Glass J.I."/>
            <person name="Rusch D."/>
            <person name="Podicherti R."/>
            <person name="Tsui H.-C.T."/>
            <person name="Winkler M.E."/>
        </authorList>
    </citation>
    <scope>NUCLEOTIDE SEQUENCE</scope>
</reference>
<name>A0A382L1R5_9ZZZZ</name>
<accession>A0A382L1R5</accession>
<dbReference type="InterPro" id="IPR035926">
    <property type="entry name" value="NusB-like_sf"/>
</dbReference>
<keyword evidence="3" id="KW-0694">RNA-binding</keyword>
<dbReference type="AlphaFoldDB" id="A0A382L1R5"/>
<dbReference type="SUPFAM" id="SSF48013">
    <property type="entry name" value="NusB-like"/>
    <property type="match status" value="1"/>
</dbReference>
<keyword evidence="5" id="KW-0804">Transcription</keyword>
<dbReference type="EMBL" id="UINC01084155">
    <property type="protein sequence ID" value="SVC30529.1"/>
    <property type="molecule type" value="Genomic_DNA"/>
</dbReference>
<dbReference type="NCBIfam" id="TIGR01951">
    <property type="entry name" value="nusB"/>
    <property type="match status" value="1"/>
</dbReference>
<keyword evidence="2" id="KW-0889">Transcription antitermination</keyword>
<dbReference type="GO" id="GO:0003723">
    <property type="term" value="F:RNA binding"/>
    <property type="evidence" value="ECO:0007669"/>
    <property type="project" value="UniProtKB-KW"/>
</dbReference>
<feature type="domain" description="NusB/RsmB/TIM44" evidence="6">
    <location>
        <begin position="10"/>
        <end position="136"/>
    </location>
</feature>
<dbReference type="GO" id="GO:0031564">
    <property type="term" value="P:transcription antitermination"/>
    <property type="evidence" value="ECO:0007669"/>
    <property type="project" value="UniProtKB-KW"/>
</dbReference>
<dbReference type="InterPro" id="IPR011605">
    <property type="entry name" value="NusB_fam"/>
</dbReference>
<proteinExistence type="inferred from homology"/>
<dbReference type="InterPro" id="IPR006027">
    <property type="entry name" value="NusB_RsmB_TIM44"/>
</dbReference>
<organism evidence="7">
    <name type="scientific">marine metagenome</name>
    <dbReference type="NCBI Taxonomy" id="408172"/>
    <lineage>
        <taxon>unclassified sequences</taxon>
        <taxon>metagenomes</taxon>
        <taxon>ecological metagenomes</taxon>
    </lineage>
</organism>
<evidence type="ECO:0000313" key="7">
    <source>
        <dbReference type="EMBL" id="SVC30529.1"/>
    </source>
</evidence>
<dbReference type="HAMAP" id="MF_00073">
    <property type="entry name" value="NusB"/>
    <property type="match status" value="1"/>
</dbReference>
<gene>
    <name evidence="7" type="ORF">METZ01_LOCUS283383</name>
</gene>
<comment type="similarity">
    <text evidence="1">Belongs to the NusB family.</text>
</comment>
<evidence type="ECO:0000256" key="1">
    <source>
        <dbReference type="ARBA" id="ARBA00005952"/>
    </source>
</evidence>
<dbReference type="GO" id="GO:0005829">
    <property type="term" value="C:cytosol"/>
    <property type="evidence" value="ECO:0007669"/>
    <property type="project" value="TreeGrafter"/>
</dbReference>
<evidence type="ECO:0000259" key="6">
    <source>
        <dbReference type="Pfam" id="PF01029"/>
    </source>
</evidence>
<evidence type="ECO:0000256" key="5">
    <source>
        <dbReference type="ARBA" id="ARBA00023163"/>
    </source>
</evidence>
<feature type="non-terminal residue" evidence="7">
    <location>
        <position position="147"/>
    </location>
</feature>
<dbReference type="PANTHER" id="PTHR11078:SF3">
    <property type="entry name" value="ANTITERMINATION NUSB DOMAIN-CONTAINING PROTEIN"/>
    <property type="match status" value="1"/>
</dbReference>